<keyword evidence="1" id="KW-1133">Transmembrane helix</keyword>
<dbReference type="PANTHER" id="PTHR32026">
    <property type="entry name" value="METHYLTRANSFERASE-LIKE PROTEIN 24"/>
    <property type="match status" value="1"/>
</dbReference>
<evidence type="ECO:0000256" key="1">
    <source>
        <dbReference type="SAM" id="Phobius"/>
    </source>
</evidence>
<evidence type="ECO:0000259" key="2">
    <source>
        <dbReference type="Pfam" id="PF13383"/>
    </source>
</evidence>
<dbReference type="EMBL" id="HBEU01001769">
    <property type="protein sequence ID" value="CAD8575029.1"/>
    <property type="molecule type" value="Transcribed_RNA"/>
</dbReference>
<feature type="domain" description="Methyltransferase" evidence="2">
    <location>
        <begin position="66"/>
        <end position="307"/>
    </location>
</feature>
<sequence>MNLRRSTFDTSKEKRFARAGKIGFMFVGITMFLMAMNALLFLRSGDADSFSVSYAGVFTSGNTFEIANRQSGGFFTDIDETNWYLLRDRVEKRKNHCCPAVKQNIKRPNAWYQDNWEPDFTCMQERRVGRMGDGAKWVCDPHRIAEKKDKCLVYSVGSNGDFNFEETILKEVHQDCEIHTFDPSPRYASMAPENVHYHSWGLGSATDQRANYKSLNETVNELGHQGRVIDIFKIDCEGCEWKTYSEWFYPNVAENTILKQILVEVHNHPDEADSFFRSLQRFGYVTFHKEPNIKFGGGQCVEYAFLKLENSFFEGMNLTIDEYY</sequence>
<name>A0A7S0KAA9_9STRA</name>
<dbReference type="AlphaFoldDB" id="A0A7S0KAA9"/>
<accession>A0A7S0KAA9</accession>
<evidence type="ECO:0000313" key="3">
    <source>
        <dbReference type="EMBL" id="CAD8575029.1"/>
    </source>
</evidence>
<protein>
    <recommendedName>
        <fullName evidence="2">Methyltransferase domain-containing protein</fullName>
    </recommendedName>
</protein>
<dbReference type="InterPro" id="IPR029063">
    <property type="entry name" value="SAM-dependent_MTases_sf"/>
</dbReference>
<keyword evidence="1" id="KW-0812">Transmembrane</keyword>
<proteinExistence type="predicted"/>
<dbReference type="InterPro" id="IPR026913">
    <property type="entry name" value="METTL24"/>
</dbReference>
<reference evidence="3" key="1">
    <citation type="submission" date="2021-01" db="EMBL/GenBank/DDBJ databases">
        <authorList>
            <person name="Corre E."/>
            <person name="Pelletier E."/>
            <person name="Niang G."/>
            <person name="Scheremetjew M."/>
            <person name="Finn R."/>
            <person name="Kale V."/>
            <person name="Holt S."/>
            <person name="Cochrane G."/>
            <person name="Meng A."/>
            <person name="Brown T."/>
            <person name="Cohen L."/>
        </authorList>
    </citation>
    <scope>NUCLEOTIDE SEQUENCE</scope>
    <source>
        <strain evidence="3">B651</strain>
    </source>
</reference>
<keyword evidence="1" id="KW-0472">Membrane</keyword>
<gene>
    <name evidence="3" type="ORF">LDAN0322_LOCUS1174</name>
</gene>
<dbReference type="Pfam" id="PF13383">
    <property type="entry name" value="Methyltransf_22"/>
    <property type="match status" value="1"/>
</dbReference>
<dbReference type="SUPFAM" id="SSF53335">
    <property type="entry name" value="S-adenosyl-L-methionine-dependent methyltransferases"/>
    <property type="match status" value="1"/>
</dbReference>
<feature type="transmembrane region" description="Helical" evidence="1">
    <location>
        <begin position="21"/>
        <end position="42"/>
    </location>
</feature>
<dbReference type="PANTHER" id="PTHR32026:SF27">
    <property type="entry name" value="METHYLTRANSFERASE FKBM DOMAIN-CONTAINING PROTEIN-RELATED"/>
    <property type="match status" value="1"/>
</dbReference>
<organism evidence="3">
    <name type="scientific">Leptocylindrus aporus</name>
    <dbReference type="NCBI Taxonomy" id="1398097"/>
    <lineage>
        <taxon>Eukaryota</taxon>
        <taxon>Sar</taxon>
        <taxon>Stramenopiles</taxon>
        <taxon>Ochrophyta</taxon>
        <taxon>Bacillariophyta</taxon>
        <taxon>Coscinodiscophyceae</taxon>
        <taxon>Chaetocerotophycidae</taxon>
        <taxon>Leptocylindrales</taxon>
        <taxon>Leptocylindraceae</taxon>
        <taxon>Leptocylindrus</taxon>
    </lineage>
</organism>
<dbReference type="InterPro" id="IPR025714">
    <property type="entry name" value="Methyltranfer_dom"/>
</dbReference>